<evidence type="ECO:0000256" key="1">
    <source>
        <dbReference type="ARBA" id="ARBA00023015"/>
    </source>
</evidence>
<dbReference type="InterPro" id="IPR018060">
    <property type="entry name" value="HTH_AraC"/>
</dbReference>
<dbReference type="GO" id="GO:0043565">
    <property type="term" value="F:sequence-specific DNA binding"/>
    <property type="evidence" value="ECO:0007669"/>
    <property type="project" value="InterPro"/>
</dbReference>
<evidence type="ECO:0000256" key="3">
    <source>
        <dbReference type="ARBA" id="ARBA00023163"/>
    </source>
</evidence>
<dbReference type="GO" id="GO:0003700">
    <property type="term" value="F:DNA-binding transcription factor activity"/>
    <property type="evidence" value="ECO:0007669"/>
    <property type="project" value="InterPro"/>
</dbReference>
<dbReference type="PROSITE" id="PS01124">
    <property type="entry name" value="HTH_ARAC_FAMILY_2"/>
    <property type="match status" value="1"/>
</dbReference>
<dbReference type="AlphaFoldDB" id="A0A243WBA1"/>
<evidence type="ECO:0000313" key="5">
    <source>
        <dbReference type="EMBL" id="OUJ72881.1"/>
    </source>
</evidence>
<comment type="caution">
    <text evidence="5">The sequence shown here is derived from an EMBL/GenBank/DDBJ whole genome shotgun (WGS) entry which is preliminary data.</text>
</comment>
<dbReference type="Proteomes" id="UP000194873">
    <property type="component" value="Unassembled WGS sequence"/>
</dbReference>
<feature type="domain" description="HTH araC/xylS-type" evidence="4">
    <location>
        <begin position="229"/>
        <end position="327"/>
    </location>
</feature>
<proteinExistence type="predicted"/>
<dbReference type="SMART" id="SM00342">
    <property type="entry name" value="HTH_ARAC"/>
    <property type="match status" value="1"/>
</dbReference>
<keyword evidence="2" id="KW-0238">DNA-binding</keyword>
<dbReference type="Gene3D" id="1.10.10.60">
    <property type="entry name" value="Homeodomain-like"/>
    <property type="match status" value="1"/>
</dbReference>
<dbReference type="InterPro" id="IPR020449">
    <property type="entry name" value="Tscrpt_reg_AraC-type_HTH"/>
</dbReference>
<keyword evidence="1" id="KW-0805">Transcription regulation</keyword>
<evidence type="ECO:0000259" key="4">
    <source>
        <dbReference type="PROSITE" id="PS01124"/>
    </source>
</evidence>
<evidence type="ECO:0000313" key="6">
    <source>
        <dbReference type="Proteomes" id="UP000194873"/>
    </source>
</evidence>
<dbReference type="PANTHER" id="PTHR47893:SF1">
    <property type="entry name" value="REGULATORY PROTEIN PCHR"/>
    <property type="match status" value="1"/>
</dbReference>
<sequence length="329" mass="38050">MPLEVRHRTDHSLVHQNDYVTADFDSSELVEASQTLDLPVGRGYMAHWYFDGIRMGYSHWHYHQPFETTWRTDLDVVHLHFNLRGRVVIENKLSGRVHTLASYQHYLAYHPGFEATMRYEELESETFILQFSKEAFLALAQEASAPLRQLANDVRRGRPAVLREESLHLGLALHTAIREVLTCRFQGRLKKLFLYSKAIEILVLQADAFAQASTPRRFARTEYDQERLLFARDYLVQHLQLPPTLPELARLAGLNEFKLKKGFKGQFGQTVFGYLADFRLTEAKAQLLDGHKTASELAFELGYSSLQHFSAAFKKKFGVSPRELREHRT</sequence>
<dbReference type="EMBL" id="MTSE01000008">
    <property type="protein sequence ID" value="OUJ72881.1"/>
    <property type="molecule type" value="Genomic_DNA"/>
</dbReference>
<accession>A0A243WBA1</accession>
<dbReference type="PANTHER" id="PTHR47893">
    <property type="entry name" value="REGULATORY PROTEIN PCHR"/>
    <property type="match status" value="1"/>
</dbReference>
<dbReference type="RefSeq" id="WP_086595170.1">
    <property type="nucleotide sequence ID" value="NZ_MTSE01000008.1"/>
</dbReference>
<dbReference type="InterPro" id="IPR053142">
    <property type="entry name" value="PchR_regulatory_protein"/>
</dbReference>
<keyword evidence="3" id="KW-0804">Transcription</keyword>
<dbReference type="SUPFAM" id="SSF46689">
    <property type="entry name" value="Homeodomain-like"/>
    <property type="match status" value="2"/>
</dbReference>
<dbReference type="PRINTS" id="PR00032">
    <property type="entry name" value="HTHARAC"/>
</dbReference>
<dbReference type="InterPro" id="IPR009057">
    <property type="entry name" value="Homeodomain-like_sf"/>
</dbReference>
<protein>
    <recommendedName>
        <fullName evidence="4">HTH araC/xylS-type domain-containing protein</fullName>
    </recommendedName>
</protein>
<gene>
    <name evidence="5" type="ORF">BXP70_16375</name>
</gene>
<keyword evidence="6" id="KW-1185">Reference proteome</keyword>
<reference evidence="5 6" key="1">
    <citation type="submission" date="2017-01" db="EMBL/GenBank/DDBJ databases">
        <title>A new Hymenobacter.</title>
        <authorList>
            <person name="Liang Y."/>
            <person name="Feng F."/>
        </authorList>
    </citation>
    <scope>NUCLEOTIDE SEQUENCE [LARGE SCALE GENOMIC DNA]</scope>
    <source>
        <strain evidence="5">MIMBbqt21</strain>
    </source>
</reference>
<organism evidence="5 6">
    <name type="scientific">Hymenobacter crusticola</name>
    <dbReference type="NCBI Taxonomy" id="1770526"/>
    <lineage>
        <taxon>Bacteria</taxon>
        <taxon>Pseudomonadati</taxon>
        <taxon>Bacteroidota</taxon>
        <taxon>Cytophagia</taxon>
        <taxon>Cytophagales</taxon>
        <taxon>Hymenobacteraceae</taxon>
        <taxon>Hymenobacter</taxon>
    </lineage>
</organism>
<dbReference type="Pfam" id="PF12833">
    <property type="entry name" value="HTH_18"/>
    <property type="match status" value="1"/>
</dbReference>
<dbReference type="OrthoDB" id="799767at2"/>
<name>A0A243WBA1_9BACT</name>
<evidence type="ECO:0000256" key="2">
    <source>
        <dbReference type="ARBA" id="ARBA00023125"/>
    </source>
</evidence>